<dbReference type="AlphaFoldDB" id="A0A5E7LDW5"/>
<accession>A0A5E7LDW5</accession>
<reference evidence="1 2" key="1">
    <citation type="submission" date="2019-09" db="EMBL/GenBank/DDBJ databases">
        <authorList>
            <person name="Chandra G."/>
            <person name="Truman W A."/>
        </authorList>
    </citation>
    <scope>NUCLEOTIDE SEQUENCE [LARGE SCALE GENOMIC DNA]</scope>
    <source>
        <strain evidence="1">PS854</strain>
    </source>
</reference>
<evidence type="ECO:0000313" key="2">
    <source>
        <dbReference type="Proteomes" id="UP000327111"/>
    </source>
</evidence>
<evidence type="ECO:0000313" key="1">
    <source>
        <dbReference type="EMBL" id="VVP11436.1"/>
    </source>
</evidence>
<dbReference type="Proteomes" id="UP000327111">
    <property type="component" value="Unassembled WGS sequence"/>
</dbReference>
<sequence length="299" mass="30871">MSQHDMDVANGPGLTFRSDMNAALQALASQSSGASAPSPTFPCQMWADTGTGRLWQRNSANTVWVDRGVLDVVDAPIQNIASASLTDIGASMSNVVAISGTATIASLGSIAPGARRTVQFQGALVLTHNATSLILPGSANITTTAGDTAEFLSLGGGNWICLNYSYQLIGKPLDAALADFAIVYPNGGTQASPANITVNTRYTVANPFPGFRVICTLQVLYGGNWGDPGTASWTDASTNTIQSWGSKASQLGDNSIVVQVGTTGLLVGGGSVPCHPFGNITNQSTLPARVLVWKLRGAV</sequence>
<name>A0A5E7LDW5_PSEFL</name>
<organism evidence="1 2">
    <name type="scientific">Pseudomonas fluorescens</name>
    <dbReference type="NCBI Taxonomy" id="294"/>
    <lineage>
        <taxon>Bacteria</taxon>
        <taxon>Pseudomonadati</taxon>
        <taxon>Pseudomonadota</taxon>
        <taxon>Gammaproteobacteria</taxon>
        <taxon>Pseudomonadales</taxon>
        <taxon>Pseudomonadaceae</taxon>
        <taxon>Pseudomonas</taxon>
    </lineage>
</organism>
<dbReference type="EMBL" id="CABVIF010000006">
    <property type="protein sequence ID" value="VVP11436.1"/>
    <property type="molecule type" value="Genomic_DNA"/>
</dbReference>
<gene>
    <name evidence="1" type="ORF">PS854_03319</name>
</gene>
<protein>
    <submittedName>
        <fullName evidence="1">Uncharacterized protein</fullName>
    </submittedName>
</protein>
<dbReference type="RefSeq" id="WP_150734443.1">
    <property type="nucleotide sequence ID" value="NZ_CABVIF010000006.1"/>
</dbReference>
<proteinExistence type="predicted"/>